<keyword evidence="16" id="KW-1185">Reference proteome</keyword>
<keyword evidence="8" id="KW-0479">Metal-binding</keyword>
<accession>A0AAV6WKD1</accession>
<dbReference type="Pfam" id="PF20750">
    <property type="entry name" value="PAP_NTPase"/>
    <property type="match status" value="1"/>
</dbReference>
<dbReference type="CDD" id="cd05402">
    <property type="entry name" value="NT_PAP_TUTase"/>
    <property type="match status" value="1"/>
</dbReference>
<dbReference type="FunFam" id="3.30.460.10:FF:000002">
    <property type="entry name" value="Poly(A) polymerase alpha, putative"/>
    <property type="match status" value="1"/>
</dbReference>
<dbReference type="EC" id="2.7.7.19" evidence="5"/>
<evidence type="ECO:0000256" key="4">
    <source>
        <dbReference type="ARBA" id="ARBA00010912"/>
    </source>
</evidence>
<evidence type="ECO:0000313" key="16">
    <source>
        <dbReference type="Proteomes" id="UP000826271"/>
    </source>
</evidence>
<dbReference type="AlphaFoldDB" id="A0AAV6WKD1"/>
<reference evidence="15" key="1">
    <citation type="submission" date="2019-10" db="EMBL/GenBank/DDBJ databases">
        <authorList>
            <person name="Zhang R."/>
            <person name="Pan Y."/>
            <person name="Wang J."/>
            <person name="Ma R."/>
            <person name="Yu S."/>
        </authorList>
    </citation>
    <scope>NUCLEOTIDE SEQUENCE</scope>
    <source>
        <strain evidence="15">LA-IB0</strain>
        <tissue evidence="15">Leaf</tissue>
    </source>
</reference>
<evidence type="ECO:0000256" key="9">
    <source>
        <dbReference type="ARBA" id="ARBA00022741"/>
    </source>
</evidence>
<dbReference type="PANTHER" id="PTHR10682">
    <property type="entry name" value="POLY A POLYMERASE"/>
    <property type="match status" value="1"/>
</dbReference>
<evidence type="ECO:0000313" key="15">
    <source>
        <dbReference type="EMBL" id="KAG8370554.1"/>
    </source>
</evidence>
<keyword evidence="10" id="KW-0067">ATP-binding</keyword>
<dbReference type="GO" id="GO:0003723">
    <property type="term" value="F:RNA binding"/>
    <property type="evidence" value="ECO:0007669"/>
    <property type="project" value="InterPro"/>
</dbReference>
<evidence type="ECO:0000256" key="2">
    <source>
        <dbReference type="ARBA" id="ARBA00001946"/>
    </source>
</evidence>
<evidence type="ECO:0000259" key="14">
    <source>
        <dbReference type="Pfam" id="PF20750"/>
    </source>
</evidence>
<dbReference type="GO" id="GO:0046872">
    <property type="term" value="F:metal ion binding"/>
    <property type="evidence" value="ECO:0007669"/>
    <property type="project" value="UniProtKB-KW"/>
</dbReference>
<evidence type="ECO:0000256" key="11">
    <source>
        <dbReference type="ARBA" id="ARBA00022842"/>
    </source>
</evidence>
<dbReference type="InterPro" id="IPR007012">
    <property type="entry name" value="PolA_pol_cen_dom"/>
</dbReference>
<keyword evidence="7" id="KW-0808">Transferase</keyword>
<evidence type="ECO:0000256" key="6">
    <source>
        <dbReference type="ARBA" id="ARBA00022664"/>
    </source>
</evidence>
<dbReference type="EMBL" id="WHWC01000014">
    <property type="protein sequence ID" value="KAG8370554.1"/>
    <property type="molecule type" value="Genomic_DNA"/>
</dbReference>
<keyword evidence="12" id="KW-0539">Nucleus</keyword>
<dbReference type="PANTHER" id="PTHR10682:SF33">
    <property type="entry name" value="NUCLEAR POLY(A) POLYMERASE 3"/>
    <property type="match status" value="1"/>
</dbReference>
<evidence type="ECO:0000256" key="3">
    <source>
        <dbReference type="ARBA" id="ARBA00004123"/>
    </source>
</evidence>
<comment type="similarity">
    <text evidence="4">Belongs to the poly(A) polymerase family.</text>
</comment>
<evidence type="ECO:0000256" key="8">
    <source>
        <dbReference type="ARBA" id="ARBA00022723"/>
    </source>
</evidence>
<dbReference type="GO" id="GO:0005524">
    <property type="term" value="F:ATP binding"/>
    <property type="evidence" value="ECO:0007669"/>
    <property type="project" value="UniProtKB-KW"/>
</dbReference>
<keyword evidence="6" id="KW-0507">mRNA processing</keyword>
<keyword evidence="9" id="KW-0547">Nucleotide-binding</keyword>
<keyword evidence="11" id="KW-0460">Magnesium</keyword>
<comment type="caution">
    <text evidence="15">The sequence shown here is derived from an EMBL/GenBank/DDBJ whole genome shotgun (WGS) entry which is preliminary data.</text>
</comment>
<dbReference type="InterPro" id="IPR043519">
    <property type="entry name" value="NT_sf"/>
</dbReference>
<organism evidence="15 16">
    <name type="scientific">Buddleja alternifolia</name>
    <dbReference type="NCBI Taxonomy" id="168488"/>
    <lineage>
        <taxon>Eukaryota</taxon>
        <taxon>Viridiplantae</taxon>
        <taxon>Streptophyta</taxon>
        <taxon>Embryophyta</taxon>
        <taxon>Tracheophyta</taxon>
        <taxon>Spermatophyta</taxon>
        <taxon>Magnoliopsida</taxon>
        <taxon>eudicotyledons</taxon>
        <taxon>Gunneridae</taxon>
        <taxon>Pentapetalae</taxon>
        <taxon>asterids</taxon>
        <taxon>lamiids</taxon>
        <taxon>Lamiales</taxon>
        <taxon>Scrophulariaceae</taxon>
        <taxon>Buddlejeae</taxon>
        <taxon>Buddleja</taxon>
    </lineage>
</organism>
<dbReference type="InterPro" id="IPR011068">
    <property type="entry name" value="NuclTrfase_I-like_C"/>
</dbReference>
<evidence type="ECO:0000256" key="12">
    <source>
        <dbReference type="ARBA" id="ARBA00023242"/>
    </source>
</evidence>
<dbReference type="GO" id="GO:0005634">
    <property type="term" value="C:nucleus"/>
    <property type="evidence" value="ECO:0007669"/>
    <property type="project" value="UniProtKB-SubCell"/>
</dbReference>
<evidence type="ECO:0000256" key="1">
    <source>
        <dbReference type="ARBA" id="ARBA00001936"/>
    </source>
</evidence>
<evidence type="ECO:0000256" key="7">
    <source>
        <dbReference type="ARBA" id="ARBA00022679"/>
    </source>
</evidence>
<dbReference type="Gene3D" id="3.30.460.10">
    <property type="entry name" value="Beta Polymerase, domain 2"/>
    <property type="match status" value="1"/>
</dbReference>
<proteinExistence type="inferred from homology"/>
<protein>
    <recommendedName>
        <fullName evidence="5">polynucleotide adenylyltransferase</fullName>
        <ecNumber evidence="5">2.7.7.19</ecNumber>
    </recommendedName>
</protein>
<dbReference type="SUPFAM" id="SSF81301">
    <property type="entry name" value="Nucleotidyltransferase"/>
    <property type="match status" value="1"/>
</dbReference>
<gene>
    <name evidence="15" type="ORF">BUALT_Bualt14G0129200</name>
</gene>
<comment type="cofactor">
    <cofactor evidence="2">
        <name>Mg(2+)</name>
        <dbReference type="ChEBI" id="CHEBI:18420"/>
    </cofactor>
</comment>
<feature type="domain" description="Poly(A) polymerase central" evidence="13">
    <location>
        <begin position="221"/>
        <end position="353"/>
    </location>
</feature>
<comment type="subcellular location">
    <subcellularLocation>
        <location evidence="3">Nucleus</location>
    </subcellularLocation>
</comment>
<dbReference type="Gene3D" id="3.30.70.590">
    <property type="entry name" value="Poly(A) polymerase predicted RNA binding domain"/>
    <property type="match status" value="1"/>
</dbReference>
<feature type="domain" description="Poly(A) polymerase nucleotidyltransferase" evidence="14">
    <location>
        <begin position="25"/>
        <end position="215"/>
    </location>
</feature>
<evidence type="ECO:0000256" key="10">
    <source>
        <dbReference type="ARBA" id="ARBA00022840"/>
    </source>
</evidence>
<sequence length="521" mass="58945">MDQERLNFHPNQLLIGPSLYVPGPALFLVDPRRMEIERSMSLLQLMDGEGLMPSAEEEIKRRNAIDKLSKIVMEWSKRVAYQRRLPGSSIRDVSAIVLIYGSYGLGVHNDESDIDALCVGPCFATMAEDFFIVLRNMLASRPEVSDILCVKDARIPLMRFKFDGIPFDLPYAKLNAISIPENKDLLNPSLLTNIDEISWRSLSGVLANSRIIQLVPNLGVYQSLLRCIKFWARRRGIDGNALGFLGGIHWAVLAALICQRQPNVHLGALVSIFFHTFAFWPWPTPVILEDMPQNNISIQTSLMPIQLPSSPNDYCYSNITRSTFNRIRKEFLHGHTLTKDFLRPDFDWKLLFEPFSYAKNYSRFLKIRLSSPNKDELGDWVGWVKSRILSLILMLEELQGFCDPNPTEYIDTDLLEPNIVLFWGLNPARSNNIDADSIKEAFSKNIFTGYEGPTGSIELKVAKASEFPKTKTSSGSKGTRACWRIVDGNQQRTALYSKHIPGYFVGYLVHDGNAVFSNVAS</sequence>
<evidence type="ECO:0000256" key="5">
    <source>
        <dbReference type="ARBA" id="ARBA00012388"/>
    </source>
</evidence>
<dbReference type="SUPFAM" id="SSF55003">
    <property type="entry name" value="PAP/Archaeal CCA-adding enzyme, C-terminal domain"/>
    <property type="match status" value="1"/>
</dbReference>
<dbReference type="GO" id="GO:0006397">
    <property type="term" value="P:mRNA processing"/>
    <property type="evidence" value="ECO:0007669"/>
    <property type="project" value="UniProtKB-KW"/>
</dbReference>
<evidence type="ECO:0000259" key="13">
    <source>
        <dbReference type="Pfam" id="PF04928"/>
    </source>
</evidence>
<dbReference type="GO" id="GO:0031123">
    <property type="term" value="P:RNA 3'-end processing"/>
    <property type="evidence" value="ECO:0007669"/>
    <property type="project" value="InterPro"/>
</dbReference>
<name>A0AAV6WKD1_9LAMI</name>
<dbReference type="InterPro" id="IPR048840">
    <property type="entry name" value="PolA_pol_NTPase"/>
</dbReference>
<dbReference type="Proteomes" id="UP000826271">
    <property type="component" value="Unassembled WGS sequence"/>
</dbReference>
<dbReference type="GO" id="GO:1990817">
    <property type="term" value="F:poly(A) RNA polymerase activity"/>
    <property type="evidence" value="ECO:0007669"/>
    <property type="project" value="UniProtKB-EC"/>
</dbReference>
<dbReference type="SUPFAM" id="SSF81631">
    <property type="entry name" value="PAP/OAS1 substrate-binding domain"/>
    <property type="match status" value="1"/>
</dbReference>
<dbReference type="Pfam" id="PF04928">
    <property type="entry name" value="PAP_central"/>
    <property type="match status" value="1"/>
</dbReference>
<dbReference type="Gene3D" id="1.10.1410.10">
    <property type="match status" value="1"/>
</dbReference>
<comment type="cofactor">
    <cofactor evidence="1">
        <name>Mn(2+)</name>
        <dbReference type="ChEBI" id="CHEBI:29035"/>
    </cofactor>
</comment>